<evidence type="ECO:0000256" key="1">
    <source>
        <dbReference type="ARBA" id="ARBA00022857"/>
    </source>
</evidence>
<keyword evidence="2" id="KW-0560">Oxidoreductase</keyword>
<dbReference type="InterPro" id="IPR036291">
    <property type="entry name" value="NAD(P)-bd_dom_sf"/>
</dbReference>
<dbReference type="PANTHER" id="PTHR42898:SF6">
    <property type="entry name" value="NADP-DEPENDENT MANNITOL DEHYDROGENASE"/>
    <property type="match status" value="1"/>
</dbReference>
<name>A0ABQ8HB63_9ROSI</name>
<reference evidence="4 5" key="1">
    <citation type="submission" date="2021-02" db="EMBL/GenBank/DDBJ databases">
        <title>Plant Genome Project.</title>
        <authorList>
            <person name="Zhang R.-G."/>
        </authorList>
    </citation>
    <scope>NUCLEOTIDE SEQUENCE [LARGE SCALE GENOMIC DNA]</scope>
    <source>
        <tissue evidence="4">Leaves</tissue>
    </source>
</reference>
<dbReference type="SUPFAM" id="SSF51735">
    <property type="entry name" value="NAD(P)-binding Rossmann-fold domains"/>
    <property type="match status" value="2"/>
</dbReference>
<dbReference type="Pfam" id="PF13561">
    <property type="entry name" value="adh_short_C2"/>
    <property type="match status" value="1"/>
</dbReference>
<evidence type="ECO:0000256" key="2">
    <source>
        <dbReference type="ARBA" id="ARBA00023002"/>
    </source>
</evidence>
<gene>
    <name evidence="4" type="ORF">JRO89_XS12G0049200</name>
</gene>
<dbReference type="InterPro" id="IPR002347">
    <property type="entry name" value="SDR_fam"/>
</dbReference>
<comment type="caution">
    <text evidence="4">The sequence shown here is derived from an EMBL/GenBank/DDBJ whole genome shotgun (WGS) entry which is preliminary data.</text>
</comment>
<protein>
    <submittedName>
        <fullName evidence="4">Uncharacterized protein</fullName>
    </submittedName>
</protein>
<proteinExistence type="inferred from homology"/>
<dbReference type="EMBL" id="JAFEMO010000012">
    <property type="protein sequence ID" value="KAH7553733.1"/>
    <property type="molecule type" value="Genomic_DNA"/>
</dbReference>
<dbReference type="InterPro" id="IPR045000">
    <property type="entry name" value="TR"/>
</dbReference>
<evidence type="ECO:0000256" key="3">
    <source>
        <dbReference type="ARBA" id="ARBA00025714"/>
    </source>
</evidence>
<keyword evidence="1" id="KW-0521">NADP</keyword>
<sequence length="95" mass="10315">MEEAEINGIDIRWSLKGKTALVTGGTRGIGSEDPNRNRTFNDMISRTSIFRPGEPNEVASLVAFLCFPAASYITGQVIFVDGGFTVNGFNIRSTL</sequence>
<dbReference type="PANTHER" id="PTHR42898">
    <property type="entry name" value="TROPINONE REDUCTASE"/>
    <property type="match status" value="1"/>
</dbReference>
<keyword evidence="5" id="KW-1185">Reference proteome</keyword>
<dbReference type="Proteomes" id="UP000827721">
    <property type="component" value="Unassembled WGS sequence"/>
</dbReference>
<accession>A0ABQ8HB63</accession>
<comment type="similarity">
    <text evidence="3">Belongs to the short-chain dehydrogenases/reductases (SDR) family. SDR65C subfamily.</text>
</comment>
<dbReference type="Gene3D" id="3.40.50.720">
    <property type="entry name" value="NAD(P)-binding Rossmann-like Domain"/>
    <property type="match status" value="2"/>
</dbReference>
<evidence type="ECO:0000313" key="5">
    <source>
        <dbReference type="Proteomes" id="UP000827721"/>
    </source>
</evidence>
<organism evidence="4 5">
    <name type="scientific">Xanthoceras sorbifolium</name>
    <dbReference type="NCBI Taxonomy" id="99658"/>
    <lineage>
        <taxon>Eukaryota</taxon>
        <taxon>Viridiplantae</taxon>
        <taxon>Streptophyta</taxon>
        <taxon>Embryophyta</taxon>
        <taxon>Tracheophyta</taxon>
        <taxon>Spermatophyta</taxon>
        <taxon>Magnoliopsida</taxon>
        <taxon>eudicotyledons</taxon>
        <taxon>Gunneridae</taxon>
        <taxon>Pentapetalae</taxon>
        <taxon>rosids</taxon>
        <taxon>malvids</taxon>
        <taxon>Sapindales</taxon>
        <taxon>Sapindaceae</taxon>
        <taxon>Xanthoceroideae</taxon>
        <taxon>Xanthoceras</taxon>
    </lineage>
</organism>
<evidence type="ECO:0000313" key="4">
    <source>
        <dbReference type="EMBL" id="KAH7553733.1"/>
    </source>
</evidence>